<dbReference type="PANTHER" id="PTHR10091">
    <property type="entry name" value="ALDOSE-1-EPIMERASE"/>
    <property type="match status" value="1"/>
</dbReference>
<feature type="binding site" evidence="7">
    <location>
        <position position="238"/>
    </location>
    <ligand>
        <name>beta-D-galactose</name>
        <dbReference type="ChEBI" id="CHEBI:27667"/>
    </ligand>
</feature>
<evidence type="ECO:0000313" key="9">
    <source>
        <dbReference type="EMBL" id="SON53599.1"/>
    </source>
</evidence>
<dbReference type="InterPro" id="IPR015443">
    <property type="entry name" value="Aldose_1-epimerase"/>
</dbReference>
<dbReference type="InterPro" id="IPR011013">
    <property type="entry name" value="Gal_mutarotase_sf_dom"/>
</dbReference>
<evidence type="ECO:0000256" key="5">
    <source>
        <dbReference type="PIRNR" id="PIRNR005096"/>
    </source>
</evidence>
<feature type="binding site" evidence="8">
    <location>
        <begin position="76"/>
        <end position="77"/>
    </location>
    <ligand>
        <name>beta-D-galactose</name>
        <dbReference type="ChEBI" id="CHEBI:27667"/>
    </ligand>
</feature>
<feature type="active site" description="Proton donor" evidence="6">
    <location>
        <position position="175"/>
    </location>
</feature>
<evidence type="ECO:0000256" key="8">
    <source>
        <dbReference type="PIRSR" id="PIRSR005096-3"/>
    </source>
</evidence>
<dbReference type="Gene3D" id="2.70.98.10">
    <property type="match status" value="1"/>
</dbReference>
<comment type="catalytic activity">
    <reaction evidence="5">
        <text>alpha-D-glucose = beta-D-glucose</text>
        <dbReference type="Rhea" id="RHEA:10264"/>
        <dbReference type="ChEBI" id="CHEBI:15903"/>
        <dbReference type="ChEBI" id="CHEBI:17925"/>
        <dbReference type="EC" id="5.1.3.3"/>
    </reaction>
</comment>
<comment type="pathway">
    <text evidence="1 5">Carbohydrate metabolism; hexose metabolism.</text>
</comment>
<evidence type="ECO:0000256" key="2">
    <source>
        <dbReference type="ARBA" id="ARBA00006206"/>
    </source>
</evidence>
<keyword evidence="10" id="KW-1185">Reference proteome</keyword>
<dbReference type="InterPro" id="IPR014718">
    <property type="entry name" value="GH-type_carb-bd"/>
</dbReference>
<gene>
    <name evidence="9" type="primary">mro</name>
    <name evidence="9" type="ORF">HDIA_0058</name>
</gene>
<dbReference type="InterPro" id="IPR008183">
    <property type="entry name" value="Aldose_1/G6P_1-epimerase"/>
</dbReference>
<evidence type="ECO:0000256" key="3">
    <source>
        <dbReference type="ARBA" id="ARBA00023235"/>
    </source>
</evidence>
<dbReference type="EMBL" id="LT960614">
    <property type="protein sequence ID" value="SON53599.1"/>
    <property type="molecule type" value="Genomic_DNA"/>
</dbReference>
<protein>
    <recommendedName>
        <fullName evidence="5">Aldose 1-epimerase</fullName>
        <ecNumber evidence="5">5.1.3.3</ecNumber>
    </recommendedName>
</protein>
<reference evidence="10" key="1">
    <citation type="submission" date="2017-09" db="EMBL/GenBank/DDBJ databases">
        <title>Genome sequence of Nannocystis excedens DSM 71.</title>
        <authorList>
            <person name="Blom J."/>
        </authorList>
    </citation>
    <scope>NUCLEOTIDE SEQUENCE [LARGE SCALE GENOMIC DNA]</scope>
    <source>
        <strain evidence="10">type strain: E19</strain>
    </source>
</reference>
<dbReference type="Proteomes" id="UP000223606">
    <property type="component" value="Chromosome 1"/>
</dbReference>
<dbReference type="Pfam" id="PF01263">
    <property type="entry name" value="Aldose_epim"/>
    <property type="match status" value="1"/>
</dbReference>
<comment type="similarity">
    <text evidence="2 5">Belongs to the aldose epimerase family.</text>
</comment>
<accession>A0A2C9D072</accession>
<evidence type="ECO:0000256" key="1">
    <source>
        <dbReference type="ARBA" id="ARBA00005028"/>
    </source>
</evidence>
<dbReference type="GO" id="GO:0004034">
    <property type="term" value="F:aldose 1-epimerase activity"/>
    <property type="evidence" value="ECO:0007669"/>
    <property type="project" value="UniProtKB-EC"/>
</dbReference>
<dbReference type="NCBIfam" id="NF008277">
    <property type="entry name" value="PRK11055.1"/>
    <property type="match status" value="1"/>
</dbReference>
<sequence>MAATRFGTLANGAAVDEIIIGTGGLRASILTLGAILRRLDVTLPSGRRNVVLGFSDLAAYENGAGYFGAVAGRCANRIAGGRFVLDGRTYALPCNEIERGNQLHGGANGFSNHIWQVETADETSVTLTLRSPDGEEGYPGAVEVRCTYEIADGATLVITLTATTDASTLVNLATHSYFNLDAGADILGHRLQISANTYCPVDDRLIPTGELRPVEGTPFDFREARSVAGPDGRSPGYDHNFAVAMEPSSAPRQMARLTGANGDLALEILSTEPGVQFYDGGAAGLPLTSDNGHPVGPHAGLCLEPQAFPNAINTPGFFAPVLRPGEVYRQVTEYRFSIPG</sequence>
<dbReference type="RefSeq" id="WP_099553303.1">
    <property type="nucleotide sequence ID" value="NZ_LT960614.1"/>
</dbReference>
<name>A0A2C9D072_9HYPH</name>
<dbReference type="GO" id="GO:0030246">
    <property type="term" value="F:carbohydrate binding"/>
    <property type="evidence" value="ECO:0007669"/>
    <property type="project" value="InterPro"/>
</dbReference>
<dbReference type="UniPathway" id="UPA00242"/>
<dbReference type="PIRSF" id="PIRSF005096">
    <property type="entry name" value="GALM"/>
    <property type="match status" value="1"/>
</dbReference>
<dbReference type="OrthoDB" id="9779408at2"/>
<evidence type="ECO:0000313" key="10">
    <source>
        <dbReference type="Proteomes" id="UP000223606"/>
    </source>
</evidence>
<dbReference type="PANTHER" id="PTHR10091:SF0">
    <property type="entry name" value="GALACTOSE MUTAROTASE"/>
    <property type="match status" value="1"/>
</dbReference>
<dbReference type="GO" id="GO:0033499">
    <property type="term" value="P:galactose catabolic process via UDP-galactose, Leloir pathway"/>
    <property type="evidence" value="ECO:0007669"/>
    <property type="project" value="TreeGrafter"/>
</dbReference>
<keyword evidence="3 5" id="KW-0413">Isomerase</keyword>
<evidence type="ECO:0000256" key="4">
    <source>
        <dbReference type="ARBA" id="ARBA00023277"/>
    </source>
</evidence>
<feature type="active site" description="Proton acceptor" evidence="6">
    <location>
        <position position="304"/>
    </location>
</feature>
<feature type="binding site" evidence="8">
    <location>
        <begin position="175"/>
        <end position="177"/>
    </location>
    <ligand>
        <name>beta-D-galactose</name>
        <dbReference type="ChEBI" id="CHEBI:27667"/>
    </ligand>
</feature>
<evidence type="ECO:0000256" key="7">
    <source>
        <dbReference type="PIRSR" id="PIRSR005096-2"/>
    </source>
</evidence>
<dbReference type="GO" id="GO:0006006">
    <property type="term" value="P:glucose metabolic process"/>
    <property type="evidence" value="ECO:0007669"/>
    <property type="project" value="TreeGrafter"/>
</dbReference>
<evidence type="ECO:0000256" key="6">
    <source>
        <dbReference type="PIRSR" id="PIRSR005096-1"/>
    </source>
</evidence>
<dbReference type="CDD" id="cd09019">
    <property type="entry name" value="galactose_mutarotase_like"/>
    <property type="match status" value="1"/>
</dbReference>
<proteinExistence type="inferred from homology"/>
<keyword evidence="4 5" id="KW-0119">Carbohydrate metabolism</keyword>
<dbReference type="SUPFAM" id="SSF74650">
    <property type="entry name" value="Galactose mutarotase-like"/>
    <property type="match status" value="1"/>
</dbReference>
<dbReference type="InterPro" id="IPR047215">
    <property type="entry name" value="Galactose_mutarotase-like"/>
</dbReference>
<dbReference type="KEGG" id="hdi:HDIA_0058"/>
<dbReference type="EC" id="5.1.3.3" evidence="5"/>
<organism evidence="9 10">
    <name type="scientific">Hartmannibacter diazotrophicus</name>
    <dbReference type="NCBI Taxonomy" id="1482074"/>
    <lineage>
        <taxon>Bacteria</taxon>
        <taxon>Pseudomonadati</taxon>
        <taxon>Pseudomonadota</taxon>
        <taxon>Alphaproteobacteria</taxon>
        <taxon>Hyphomicrobiales</taxon>
        <taxon>Pleomorphomonadaceae</taxon>
        <taxon>Hartmannibacter</taxon>
    </lineage>
</organism>
<dbReference type="AlphaFoldDB" id="A0A2C9D072"/>